<dbReference type="AlphaFoldDB" id="A0A0D7B7I0"/>
<dbReference type="InterPro" id="IPR011009">
    <property type="entry name" value="Kinase-like_dom_sf"/>
</dbReference>
<dbReference type="PANTHER" id="PTHR44329">
    <property type="entry name" value="SERINE/THREONINE-PROTEIN KINASE TNNI3K-RELATED"/>
    <property type="match status" value="1"/>
</dbReference>
<dbReference type="InterPro" id="IPR001245">
    <property type="entry name" value="Ser-Thr/Tyr_kinase_cat_dom"/>
</dbReference>
<sequence length="101" mass="11886">MEAFLWQQLAHPNILHCYGVNNELEIDRRSSVCLVFPWMPNGDLRHYIQDKVPFGYDDKFPLDALKDIARGLKYLHEHDPPIVHADIRCVRVWRLAYATLV</sequence>
<name>A0A0D7B7I0_9AGAR</name>
<organism evidence="2 3">
    <name type="scientific">Cylindrobasidium torrendii FP15055 ss-10</name>
    <dbReference type="NCBI Taxonomy" id="1314674"/>
    <lineage>
        <taxon>Eukaryota</taxon>
        <taxon>Fungi</taxon>
        <taxon>Dikarya</taxon>
        <taxon>Basidiomycota</taxon>
        <taxon>Agaricomycotina</taxon>
        <taxon>Agaricomycetes</taxon>
        <taxon>Agaricomycetidae</taxon>
        <taxon>Agaricales</taxon>
        <taxon>Marasmiineae</taxon>
        <taxon>Physalacriaceae</taxon>
        <taxon>Cylindrobasidium</taxon>
    </lineage>
</organism>
<dbReference type="PROSITE" id="PS50011">
    <property type="entry name" value="PROTEIN_KINASE_DOM"/>
    <property type="match status" value="1"/>
</dbReference>
<dbReference type="InterPro" id="IPR051681">
    <property type="entry name" value="Ser/Thr_Kinases-Pseudokinases"/>
</dbReference>
<dbReference type="Gene3D" id="1.10.510.10">
    <property type="entry name" value="Transferase(Phosphotransferase) domain 1"/>
    <property type="match status" value="1"/>
</dbReference>
<dbReference type="OrthoDB" id="1924919at2759"/>
<dbReference type="Pfam" id="PF07714">
    <property type="entry name" value="PK_Tyr_Ser-Thr"/>
    <property type="match status" value="1"/>
</dbReference>
<evidence type="ECO:0000313" key="3">
    <source>
        <dbReference type="Proteomes" id="UP000054007"/>
    </source>
</evidence>
<dbReference type="InterPro" id="IPR000719">
    <property type="entry name" value="Prot_kinase_dom"/>
</dbReference>
<protein>
    <recommendedName>
        <fullName evidence="1">Protein kinase domain-containing protein</fullName>
    </recommendedName>
</protein>
<keyword evidence="3" id="KW-1185">Reference proteome</keyword>
<feature type="domain" description="Protein kinase" evidence="1">
    <location>
        <begin position="1"/>
        <end position="101"/>
    </location>
</feature>
<proteinExistence type="predicted"/>
<evidence type="ECO:0000313" key="2">
    <source>
        <dbReference type="EMBL" id="KIY66503.1"/>
    </source>
</evidence>
<dbReference type="GO" id="GO:0004674">
    <property type="term" value="F:protein serine/threonine kinase activity"/>
    <property type="evidence" value="ECO:0007669"/>
    <property type="project" value="TreeGrafter"/>
</dbReference>
<dbReference type="EMBL" id="KN880552">
    <property type="protein sequence ID" value="KIY66503.1"/>
    <property type="molecule type" value="Genomic_DNA"/>
</dbReference>
<dbReference type="Proteomes" id="UP000054007">
    <property type="component" value="Unassembled WGS sequence"/>
</dbReference>
<dbReference type="GO" id="GO:0005524">
    <property type="term" value="F:ATP binding"/>
    <property type="evidence" value="ECO:0007669"/>
    <property type="project" value="InterPro"/>
</dbReference>
<evidence type="ECO:0000259" key="1">
    <source>
        <dbReference type="PROSITE" id="PS50011"/>
    </source>
</evidence>
<accession>A0A0D7B7I0</accession>
<dbReference type="SUPFAM" id="SSF56112">
    <property type="entry name" value="Protein kinase-like (PK-like)"/>
    <property type="match status" value="1"/>
</dbReference>
<reference evidence="2 3" key="1">
    <citation type="journal article" date="2015" name="Fungal Genet. Biol.">
        <title>Evolution of novel wood decay mechanisms in Agaricales revealed by the genome sequences of Fistulina hepatica and Cylindrobasidium torrendii.</title>
        <authorList>
            <person name="Floudas D."/>
            <person name="Held B.W."/>
            <person name="Riley R."/>
            <person name="Nagy L.G."/>
            <person name="Koehler G."/>
            <person name="Ransdell A.S."/>
            <person name="Younus H."/>
            <person name="Chow J."/>
            <person name="Chiniquy J."/>
            <person name="Lipzen A."/>
            <person name="Tritt A."/>
            <person name="Sun H."/>
            <person name="Haridas S."/>
            <person name="LaButti K."/>
            <person name="Ohm R.A."/>
            <person name="Kues U."/>
            <person name="Blanchette R.A."/>
            <person name="Grigoriev I.V."/>
            <person name="Minto R.E."/>
            <person name="Hibbett D.S."/>
        </authorList>
    </citation>
    <scope>NUCLEOTIDE SEQUENCE [LARGE SCALE GENOMIC DNA]</scope>
    <source>
        <strain evidence="2 3">FP15055 ss-10</strain>
    </source>
</reference>
<dbReference type="STRING" id="1314674.A0A0D7B7I0"/>
<gene>
    <name evidence="2" type="ORF">CYLTODRAFT_354876</name>
</gene>